<dbReference type="eggNOG" id="COG0456">
    <property type="taxonomic scope" value="Bacteria"/>
</dbReference>
<dbReference type="Pfam" id="PF00583">
    <property type="entry name" value="Acetyltransf_1"/>
    <property type="match status" value="1"/>
</dbReference>
<protein>
    <recommendedName>
        <fullName evidence="1">N-acetyltransferase domain-containing protein</fullName>
    </recommendedName>
</protein>
<reference evidence="2 3" key="1">
    <citation type="journal article" date="2013" name="Genome Announc.">
        <title>Draft Genome Sequence of Cesiribacter andamanensis Strain AMV16T, Isolated from a Soil Sample from a Mud Volcano in the Andaman Islands, India.</title>
        <authorList>
            <person name="Shivaji S."/>
            <person name="Ara S."/>
            <person name="Begum Z."/>
            <person name="Srinivas T.N."/>
            <person name="Singh A."/>
            <person name="Kumar Pinnaka A."/>
        </authorList>
    </citation>
    <scope>NUCLEOTIDE SEQUENCE [LARGE SCALE GENOMIC DNA]</scope>
    <source>
        <strain evidence="2 3">AMV16</strain>
    </source>
</reference>
<comment type="caution">
    <text evidence="2">The sequence shown here is derived from an EMBL/GenBank/DDBJ whole genome shotgun (WGS) entry which is preliminary data.</text>
</comment>
<dbReference type="InterPro" id="IPR000182">
    <property type="entry name" value="GNAT_dom"/>
</dbReference>
<gene>
    <name evidence="2" type="ORF">ADICEAN_03073</name>
</gene>
<feature type="domain" description="N-acetyltransferase" evidence="1">
    <location>
        <begin position="1"/>
        <end position="152"/>
    </location>
</feature>
<dbReference type="AlphaFoldDB" id="M7NTM7"/>
<proteinExistence type="predicted"/>
<accession>M7NTM7</accession>
<organism evidence="2 3">
    <name type="scientific">Cesiribacter andamanensis AMV16</name>
    <dbReference type="NCBI Taxonomy" id="1279009"/>
    <lineage>
        <taxon>Bacteria</taxon>
        <taxon>Pseudomonadati</taxon>
        <taxon>Bacteroidota</taxon>
        <taxon>Cytophagia</taxon>
        <taxon>Cytophagales</taxon>
        <taxon>Cesiribacteraceae</taxon>
        <taxon>Cesiribacter</taxon>
    </lineage>
</organism>
<dbReference type="RefSeq" id="WP_009196459.1">
    <property type="nucleotide sequence ID" value="NZ_AODQ01000089.1"/>
</dbReference>
<keyword evidence="3" id="KW-1185">Reference proteome</keyword>
<name>M7NTM7_9BACT</name>
<dbReference type="Proteomes" id="UP000011910">
    <property type="component" value="Unassembled WGS sequence"/>
</dbReference>
<dbReference type="Gene3D" id="3.40.630.30">
    <property type="match status" value="1"/>
</dbReference>
<evidence type="ECO:0000313" key="2">
    <source>
        <dbReference type="EMBL" id="EMR01809.1"/>
    </source>
</evidence>
<dbReference type="GO" id="GO:0016747">
    <property type="term" value="F:acyltransferase activity, transferring groups other than amino-acyl groups"/>
    <property type="evidence" value="ECO:0007669"/>
    <property type="project" value="InterPro"/>
</dbReference>
<dbReference type="STRING" id="1279009.ADICEAN_03073"/>
<dbReference type="OrthoDB" id="1435172at2"/>
<dbReference type="SUPFAM" id="SSF55729">
    <property type="entry name" value="Acyl-CoA N-acyltransferases (Nat)"/>
    <property type="match status" value="1"/>
</dbReference>
<evidence type="ECO:0000313" key="3">
    <source>
        <dbReference type="Proteomes" id="UP000011910"/>
    </source>
</evidence>
<dbReference type="InterPro" id="IPR016181">
    <property type="entry name" value="Acyl_CoA_acyltransferase"/>
</dbReference>
<dbReference type="PROSITE" id="PS51186">
    <property type="entry name" value="GNAT"/>
    <property type="match status" value="1"/>
</dbReference>
<evidence type="ECO:0000259" key="1">
    <source>
        <dbReference type="PROSITE" id="PS51186"/>
    </source>
</evidence>
<dbReference type="EMBL" id="AODQ01000089">
    <property type="protein sequence ID" value="EMR01809.1"/>
    <property type="molecule type" value="Genomic_DNA"/>
</dbReference>
<sequence>MEHSFKEITHSPASFFSILPPDWQEGIVPHWSAYEQSARIFVLEADGQILGGGIVFSSTSPDTHPTYLEDAQRWFAEGYLYIGFLWISEQYRDKQLGSAWLQQLYDQLPLNRFWLAIEDYRLANFYRRNGFTLIEELTGPDTTEWVLAMHGKVQVCESSWQVLESKSA</sequence>